<evidence type="ECO:0000256" key="4">
    <source>
        <dbReference type="ARBA" id="ARBA00022729"/>
    </source>
</evidence>
<dbReference type="InterPro" id="IPR057336">
    <property type="entry name" value="GerAC_N"/>
</dbReference>
<dbReference type="NCBIfam" id="TIGR02887">
    <property type="entry name" value="spore_ger_x_C"/>
    <property type="match status" value="1"/>
</dbReference>
<evidence type="ECO:0000259" key="8">
    <source>
        <dbReference type="Pfam" id="PF05504"/>
    </source>
</evidence>
<dbReference type="InterPro" id="IPR046953">
    <property type="entry name" value="Spore_GerAC-like_C"/>
</dbReference>
<dbReference type="EMBL" id="BOQE01000001">
    <property type="protein sequence ID" value="GIM45044.1"/>
    <property type="molecule type" value="Genomic_DNA"/>
</dbReference>
<feature type="domain" description="Spore germination protein N-terminal" evidence="9">
    <location>
        <begin position="2"/>
        <end position="178"/>
    </location>
</feature>
<proteinExistence type="inferred from homology"/>
<keyword evidence="5" id="KW-0472">Membrane</keyword>
<dbReference type="PANTHER" id="PTHR35789:SF1">
    <property type="entry name" value="SPORE GERMINATION PROTEIN B3"/>
    <property type="match status" value="1"/>
</dbReference>
<keyword evidence="11" id="KW-1185">Reference proteome</keyword>
<evidence type="ECO:0000256" key="7">
    <source>
        <dbReference type="ARBA" id="ARBA00023288"/>
    </source>
</evidence>
<keyword evidence="3" id="KW-0309">Germination</keyword>
<keyword evidence="7" id="KW-0449">Lipoprotein</keyword>
<dbReference type="GO" id="GO:0016020">
    <property type="term" value="C:membrane"/>
    <property type="evidence" value="ECO:0007669"/>
    <property type="project" value="UniProtKB-SubCell"/>
</dbReference>
<dbReference type="RefSeq" id="WP_282198277.1">
    <property type="nucleotide sequence ID" value="NZ_BOQE01000001.1"/>
</dbReference>
<dbReference type="Pfam" id="PF25198">
    <property type="entry name" value="Spore_GerAC_N"/>
    <property type="match status" value="1"/>
</dbReference>
<comment type="similarity">
    <text evidence="2">Belongs to the GerABKC lipoprotein family.</text>
</comment>
<keyword evidence="4" id="KW-0732">Signal</keyword>
<accession>A0AAV4LAZ1</accession>
<comment type="caution">
    <text evidence="10">The sequence shown here is derived from an EMBL/GenBank/DDBJ whole genome shotgun (WGS) entry which is preliminary data.</text>
</comment>
<name>A0AAV4LAZ1_9BACL</name>
<sequence length="358" mass="40507">MELEERTSVIAFTVDINQKNPKLLDVSIQIPIPIKIVGAGGGGAAEGGREAVKVMTGSGSTISEAKQNIQKNLNQRLFFGHTRVVAISSEVAKTDISDFVDNMRRFPQIRRLLVPVIVPGRASQILEKDPKLEQIPVMYIKEMMESGAKIQLIPDISLGEFFINMSDSSIHPIMNMVTPTDNGFKWSGVAVFNGPKMVGQLNDEMVWAYMNLHENHPGGDIKIPCFDEKGKYSVFHARKAKTKVKVEKKNHQIHAYYQVDVEGDIRESECNLDFNNEEIINKIQKSAAEVYEARAKKMIQYVQKDIRADAIGLGFIVRARYPEIWRAVNWEQEFPNVQIHVTYKVNMRRFGMVIGKSR</sequence>
<dbReference type="InterPro" id="IPR038501">
    <property type="entry name" value="Spore_GerAC_C_sf"/>
</dbReference>
<evidence type="ECO:0000256" key="5">
    <source>
        <dbReference type="ARBA" id="ARBA00023136"/>
    </source>
</evidence>
<organism evidence="10 11">
    <name type="scientific">Collibacillus ludicampi</name>
    <dbReference type="NCBI Taxonomy" id="2771369"/>
    <lineage>
        <taxon>Bacteria</taxon>
        <taxon>Bacillati</taxon>
        <taxon>Bacillota</taxon>
        <taxon>Bacilli</taxon>
        <taxon>Bacillales</taxon>
        <taxon>Alicyclobacillaceae</taxon>
        <taxon>Collibacillus</taxon>
    </lineage>
</organism>
<comment type="subcellular location">
    <subcellularLocation>
        <location evidence="1">Membrane</location>
        <topology evidence="1">Lipid-anchor</topology>
    </subcellularLocation>
</comment>
<evidence type="ECO:0000256" key="1">
    <source>
        <dbReference type="ARBA" id="ARBA00004635"/>
    </source>
</evidence>
<protein>
    <submittedName>
        <fullName evidence="10">Germination protein GerAC</fullName>
    </submittedName>
</protein>
<evidence type="ECO:0000313" key="10">
    <source>
        <dbReference type="EMBL" id="GIM45044.1"/>
    </source>
</evidence>
<dbReference type="Gene3D" id="3.30.300.210">
    <property type="entry name" value="Nutrient germinant receptor protein C, domain 3"/>
    <property type="match status" value="1"/>
</dbReference>
<reference evidence="10" key="1">
    <citation type="journal article" date="2023" name="Int. J. Syst. Evol. Microbiol.">
        <title>Collibacillus ludicampi gen. nov., sp. nov., a new soil bacterium of the family Alicyclobacillaceae.</title>
        <authorList>
            <person name="Jojima T."/>
            <person name="Ioku Y."/>
            <person name="Fukuta Y."/>
            <person name="Shirasaka N."/>
            <person name="Matsumura Y."/>
            <person name="Mori M."/>
        </authorList>
    </citation>
    <scope>NUCLEOTIDE SEQUENCE</scope>
    <source>
        <strain evidence="10">TP075</strain>
    </source>
</reference>
<dbReference type="GO" id="GO:0009847">
    <property type="term" value="P:spore germination"/>
    <property type="evidence" value="ECO:0007669"/>
    <property type="project" value="InterPro"/>
</dbReference>
<gene>
    <name evidence="10" type="ORF">DNHGIG_05930</name>
</gene>
<dbReference type="AlphaFoldDB" id="A0AAV4LAZ1"/>
<dbReference type="PANTHER" id="PTHR35789">
    <property type="entry name" value="SPORE GERMINATION PROTEIN B3"/>
    <property type="match status" value="1"/>
</dbReference>
<evidence type="ECO:0000256" key="6">
    <source>
        <dbReference type="ARBA" id="ARBA00023139"/>
    </source>
</evidence>
<evidence type="ECO:0000259" key="9">
    <source>
        <dbReference type="Pfam" id="PF25198"/>
    </source>
</evidence>
<evidence type="ECO:0000313" key="11">
    <source>
        <dbReference type="Proteomes" id="UP001057291"/>
    </source>
</evidence>
<dbReference type="Proteomes" id="UP001057291">
    <property type="component" value="Unassembled WGS sequence"/>
</dbReference>
<dbReference type="Pfam" id="PF05504">
    <property type="entry name" value="Spore_GerAC"/>
    <property type="match status" value="1"/>
</dbReference>
<evidence type="ECO:0000256" key="2">
    <source>
        <dbReference type="ARBA" id="ARBA00007886"/>
    </source>
</evidence>
<keyword evidence="6" id="KW-0564">Palmitate</keyword>
<feature type="domain" description="Spore germination GerAC-like C-terminal" evidence="8">
    <location>
        <begin position="187"/>
        <end position="351"/>
    </location>
</feature>
<dbReference type="InterPro" id="IPR008844">
    <property type="entry name" value="Spore_GerAC-like"/>
</dbReference>
<evidence type="ECO:0000256" key="3">
    <source>
        <dbReference type="ARBA" id="ARBA00022544"/>
    </source>
</evidence>